<feature type="repeat" description="ANK" evidence="3">
    <location>
        <begin position="31"/>
        <end position="51"/>
    </location>
</feature>
<dbReference type="SMART" id="SM00248">
    <property type="entry name" value="ANK"/>
    <property type="match status" value="1"/>
</dbReference>
<dbReference type="SUPFAM" id="SSF48403">
    <property type="entry name" value="Ankyrin repeat"/>
    <property type="match status" value="1"/>
</dbReference>
<proteinExistence type="predicted"/>
<dbReference type="Gene3D" id="1.25.40.20">
    <property type="entry name" value="Ankyrin repeat-containing domain"/>
    <property type="match status" value="1"/>
</dbReference>
<keyword evidence="6" id="KW-1185">Reference proteome</keyword>
<evidence type="ECO:0000313" key="5">
    <source>
        <dbReference type="EMBL" id="SCV03984.1"/>
    </source>
</evidence>
<evidence type="ECO:0000313" key="6">
    <source>
        <dbReference type="Proteomes" id="UP000191144"/>
    </source>
</evidence>
<dbReference type="Proteomes" id="UP000191144">
    <property type="component" value="Chromosome H"/>
</dbReference>
<protein>
    <submittedName>
        <fullName evidence="5">LAME_0H14818g1_1</fullName>
    </submittedName>
</protein>
<keyword evidence="1" id="KW-0677">Repeat</keyword>
<dbReference type="InterPro" id="IPR036770">
    <property type="entry name" value="Ankyrin_rpt-contain_sf"/>
</dbReference>
<dbReference type="EMBL" id="LT598480">
    <property type="protein sequence ID" value="SCV03984.1"/>
    <property type="molecule type" value="Genomic_DNA"/>
</dbReference>
<feature type="compositionally biased region" description="Polar residues" evidence="4">
    <location>
        <begin position="188"/>
        <end position="198"/>
    </location>
</feature>
<dbReference type="Pfam" id="PF12796">
    <property type="entry name" value="Ank_2"/>
    <property type="match status" value="1"/>
</dbReference>
<organism evidence="5 6">
    <name type="scientific">Lachancea meyersii CBS 8951</name>
    <dbReference type="NCBI Taxonomy" id="1266667"/>
    <lineage>
        <taxon>Eukaryota</taxon>
        <taxon>Fungi</taxon>
        <taxon>Dikarya</taxon>
        <taxon>Ascomycota</taxon>
        <taxon>Saccharomycotina</taxon>
        <taxon>Saccharomycetes</taxon>
        <taxon>Saccharomycetales</taxon>
        <taxon>Saccharomycetaceae</taxon>
        <taxon>Lachancea</taxon>
    </lineage>
</organism>
<name>A0A1G4KHL6_9SACH</name>
<evidence type="ECO:0000256" key="4">
    <source>
        <dbReference type="SAM" id="MobiDB-lite"/>
    </source>
</evidence>
<dbReference type="PROSITE" id="PS50297">
    <property type="entry name" value="ANK_REP_REGION"/>
    <property type="match status" value="1"/>
</dbReference>
<dbReference type="PROSITE" id="PS50088">
    <property type="entry name" value="ANK_REPEAT"/>
    <property type="match status" value="1"/>
</dbReference>
<gene>
    <name evidence="5" type="ORF">LAME_0H14818G</name>
</gene>
<reference evidence="6" key="1">
    <citation type="submission" date="2016-03" db="EMBL/GenBank/DDBJ databases">
        <authorList>
            <person name="Devillers Hugo."/>
        </authorList>
    </citation>
    <scope>NUCLEOTIDE SEQUENCE [LARGE SCALE GENOMIC DNA]</scope>
</reference>
<accession>A0A1G4KHL6</accession>
<evidence type="ECO:0000256" key="3">
    <source>
        <dbReference type="PROSITE-ProRule" id="PRU00023"/>
    </source>
</evidence>
<sequence length="206" mass="23127">MNVWIAASDGNLEKVELFLSAGFGPESKDPNGYTPIHAAAAYGHIEMLRKLCSAPYNGNINVRDNDGDTPLHHCEDLATGRAILEELGGDWNLTNSEGKTALEVLEEDQEFPELISYLREKSGVVQESTGIDDEQMAQFKDNLRYTLENEPASNDPESLARRQKIEQILNGGNAEQELEQYIRELIRSQWSETDSSSEPDSKRRRD</sequence>
<evidence type="ECO:0000256" key="2">
    <source>
        <dbReference type="ARBA" id="ARBA00023043"/>
    </source>
</evidence>
<feature type="region of interest" description="Disordered" evidence="4">
    <location>
        <begin position="187"/>
        <end position="206"/>
    </location>
</feature>
<keyword evidence="2 3" id="KW-0040">ANK repeat</keyword>
<evidence type="ECO:0000256" key="1">
    <source>
        <dbReference type="ARBA" id="ARBA00022737"/>
    </source>
</evidence>
<dbReference type="AlphaFoldDB" id="A0A1G4KHL6"/>
<dbReference type="PANTHER" id="PTHR24171">
    <property type="entry name" value="ANKYRIN REPEAT DOMAIN-CONTAINING PROTEIN 39-RELATED"/>
    <property type="match status" value="1"/>
</dbReference>
<dbReference type="InterPro" id="IPR002110">
    <property type="entry name" value="Ankyrin_rpt"/>
</dbReference>
<dbReference type="OrthoDB" id="19174at2759"/>